<feature type="region of interest" description="Disordered" evidence="1">
    <location>
        <begin position="80"/>
        <end position="106"/>
    </location>
</feature>
<feature type="compositionally biased region" description="Polar residues" evidence="1">
    <location>
        <begin position="81"/>
        <end position="97"/>
    </location>
</feature>
<reference evidence="2 3" key="1">
    <citation type="submission" date="2017-07" db="EMBL/GenBank/DDBJ databases">
        <authorList>
            <person name="Talla V."/>
            <person name="Backstrom N."/>
        </authorList>
    </citation>
    <scope>NUCLEOTIDE SEQUENCE [LARGE SCALE GENOMIC DNA]</scope>
</reference>
<gene>
    <name evidence="2" type="ORF">LSINAPIS_LOCUS12406</name>
</gene>
<feature type="region of interest" description="Disordered" evidence="1">
    <location>
        <begin position="123"/>
        <end position="150"/>
    </location>
</feature>
<evidence type="ECO:0000256" key="1">
    <source>
        <dbReference type="SAM" id="MobiDB-lite"/>
    </source>
</evidence>
<sequence>MTCMKHTHDRVNYIKKLNIMSKELDYRKEKYEAHMLMLETEVDSLKISLELITTKYISAQTDIKKHTKNLTDLLDSCECHSGSQTEPGSVNSNTFNNKAEEAPLQHETSLLSQLDQSMHNLQYASDLQLKKNKKKKEKKKERRIEERKLQ</sequence>
<keyword evidence="3" id="KW-1185">Reference proteome</keyword>
<name>A0A5E4QYF4_9NEOP</name>
<evidence type="ECO:0000313" key="3">
    <source>
        <dbReference type="Proteomes" id="UP000324832"/>
    </source>
</evidence>
<protein>
    <submittedName>
        <fullName evidence="2">Uncharacterized protein</fullName>
    </submittedName>
</protein>
<dbReference type="EMBL" id="FZQP02005811">
    <property type="protein sequence ID" value="VVD02130.1"/>
    <property type="molecule type" value="Genomic_DNA"/>
</dbReference>
<feature type="compositionally biased region" description="Basic residues" evidence="1">
    <location>
        <begin position="130"/>
        <end position="141"/>
    </location>
</feature>
<proteinExistence type="predicted"/>
<dbReference type="AlphaFoldDB" id="A0A5E4QYF4"/>
<organism evidence="2 3">
    <name type="scientific">Leptidea sinapis</name>
    <dbReference type="NCBI Taxonomy" id="189913"/>
    <lineage>
        <taxon>Eukaryota</taxon>
        <taxon>Metazoa</taxon>
        <taxon>Ecdysozoa</taxon>
        <taxon>Arthropoda</taxon>
        <taxon>Hexapoda</taxon>
        <taxon>Insecta</taxon>
        <taxon>Pterygota</taxon>
        <taxon>Neoptera</taxon>
        <taxon>Endopterygota</taxon>
        <taxon>Lepidoptera</taxon>
        <taxon>Glossata</taxon>
        <taxon>Ditrysia</taxon>
        <taxon>Papilionoidea</taxon>
        <taxon>Pieridae</taxon>
        <taxon>Dismorphiinae</taxon>
        <taxon>Leptidea</taxon>
    </lineage>
</organism>
<dbReference type="Proteomes" id="UP000324832">
    <property type="component" value="Unassembled WGS sequence"/>
</dbReference>
<accession>A0A5E4QYF4</accession>
<evidence type="ECO:0000313" key="2">
    <source>
        <dbReference type="EMBL" id="VVD02130.1"/>
    </source>
</evidence>